<organism evidence="3 4">
    <name type="scientific">Pseudomonas protegens (strain DSM 19095 / LMG 27888 / CFBP 6595 / CHA0)</name>
    <dbReference type="NCBI Taxonomy" id="1124983"/>
    <lineage>
        <taxon>Bacteria</taxon>
        <taxon>Pseudomonadati</taxon>
        <taxon>Pseudomonadota</taxon>
        <taxon>Gammaproteobacteria</taxon>
        <taxon>Pseudomonadales</taxon>
        <taxon>Pseudomonadaceae</taxon>
        <taxon>Pseudomonas</taxon>
    </lineage>
</organism>
<name>A0A2C9EI78_PSEPH</name>
<dbReference type="AlphaFoldDB" id="A0A2C9EI78"/>
<keyword evidence="1" id="KW-0472">Membrane</keyword>
<dbReference type="KEGG" id="pprc:PFLCHA0_c15630"/>
<keyword evidence="1" id="KW-0812">Transmembrane</keyword>
<feature type="transmembrane region" description="Helical" evidence="1">
    <location>
        <begin position="35"/>
        <end position="57"/>
    </location>
</feature>
<dbReference type="HOGENOM" id="CLU_1407713_0_0_6"/>
<sequence>MPRAWAAFTAGPMIILCTWARLARYWLTLLRSTLVGCWMGITPAGPTAASFMSYSLARPFSKHRENFGKGEIEGVIAPETADQTAGTSALLPMLTLGIPGSATAAVMPGSLMIWGLIASMYLGNVVSLIVVLVTVPLFASILRIPFSIIAPIIMVCAMGAYSVHNAFFDVVLMLFWPLLSAALQRLLQRRAES</sequence>
<dbReference type="EMBL" id="CP003190">
    <property type="protein sequence ID" value="AGL83351.1"/>
    <property type="molecule type" value="Genomic_DNA"/>
</dbReference>
<evidence type="ECO:0000313" key="4">
    <source>
        <dbReference type="Proteomes" id="UP000013940"/>
    </source>
</evidence>
<evidence type="ECO:0000259" key="2">
    <source>
        <dbReference type="Pfam" id="PF01970"/>
    </source>
</evidence>
<accession>A0A2C9EI78</accession>
<dbReference type="eggNOG" id="COG3333">
    <property type="taxonomic scope" value="Bacteria"/>
</dbReference>
<dbReference type="PANTHER" id="PTHR35342:SF1">
    <property type="entry name" value="BLR4373 PROTEIN"/>
    <property type="match status" value="1"/>
</dbReference>
<feature type="domain" description="DUF112" evidence="2">
    <location>
        <begin position="16"/>
        <end position="186"/>
    </location>
</feature>
<evidence type="ECO:0000256" key="1">
    <source>
        <dbReference type="SAM" id="Phobius"/>
    </source>
</evidence>
<dbReference type="PANTHER" id="PTHR35342">
    <property type="entry name" value="TRICARBOXYLIC TRANSPORT PROTEIN"/>
    <property type="match status" value="1"/>
</dbReference>
<gene>
    <name evidence="3" type="primary">tctA</name>
    <name evidence="3" type="ORF">PFLCHA0_c15630</name>
</gene>
<feature type="transmembrane region" description="Helical" evidence="1">
    <location>
        <begin position="167"/>
        <end position="187"/>
    </location>
</feature>
<reference evidence="4" key="1">
    <citation type="journal article" date="2014" name="Genome Announc.">
        <title>Full-genome sequence of the plant growth-promoting bacterium Pseudomonas protegens CHA0.</title>
        <authorList>
            <person name="Jousset A."/>
            <person name="Schuldes J."/>
            <person name="Keel C."/>
            <person name="Maurhofer M."/>
            <person name="Daniel R."/>
            <person name="Scheu S."/>
            <person name="Thuermer A."/>
        </authorList>
    </citation>
    <scope>NUCLEOTIDE SEQUENCE [LARGE SCALE GENOMIC DNA]</scope>
    <source>
        <strain evidence="4">DSM 19095 / LMG 27888 / CFBP 6595 / CHA0</strain>
    </source>
</reference>
<dbReference type="Proteomes" id="UP000013940">
    <property type="component" value="Chromosome"/>
</dbReference>
<keyword evidence="1" id="KW-1133">Transmembrane helix</keyword>
<evidence type="ECO:0000313" key="3">
    <source>
        <dbReference type="EMBL" id="AGL83351.1"/>
    </source>
</evidence>
<feature type="transmembrane region" description="Helical" evidence="1">
    <location>
        <begin position="142"/>
        <end position="161"/>
    </location>
</feature>
<dbReference type="InterPro" id="IPR002823">
    <property type="entry name" value="DUF112_TM"/>
</dbReference>
<protein>
    <submittedName>
        <fullName evidence="3">Putative tricarboxylate transport protein TctA</fullName>
    </submittedName>
</protein>
<dbReference type="Pfam" id="PF01970">
    <property type="entry name" value="TctA"/>
    <property type="match status" value="1"/>
</dbReference>
<feature type="transmembrane region" description="Helical" evidence="1">
    <location>
        <begin position="111"/>
        <end position="135"/>
    </location>
</feature>
<proteinExistence type="predicted"/>
<feature type="transmembrane region" description="Helical" evidence="1">
    <location>
        <begin position="6"/>
        <end position="23"/>
    </location>
</feature>